<feature type="signal peptide" evidence="2">
    <location>
        <begin position="1"/>
        <end position="20"/>
    </location>
</feature>
<evidence type="ECO:0000259" key="3">
    <source>
        <dbReference type="Pfam" id="PF01389"/>
    </source>
</evidence>
<dbReference type="RefSeq" id="WP_386092462.1">
    <property type="nucleotide sequence ID" value="NZ_JBHRXN010000031.1"/>
</dbReference>
<gene>
    <name evidence="4" type="ORF">ACFOLG_12880</name>
</gene>
<dbReference type="Proteomes" id="UP001595741">
    <property type="component" value="Unassembled WGS sequence"/>
</dbReference>
<evidence type="ECO:0000313" key="4">
    <source>
        <dbReference type="EMBL" id="MFC3533071.1"/>
    </source>
</evidence>
<reference evidence="5" key="1">
    <citation type="journal article" date="2019" name="Int. J. Syst. Evol. Microbiol.">
        <title>The Global Catalogue of Microorganisms (GCM) 10K type strain sequencing project: providing services to taxonomists for standard genome sequencing and annotation.</title>
        <authorList>
            <consortium name="The Broad Institute Genomics Platform"/>
            <consortium name="The Broad Institute Genome Sequencing Center for Infectious Disease"/>
            <person name="Wu L."/>
            <person name="Ma J."/>
        </authorList>
    </citation>
    <scope>NUCLEOTIDE SEQUENCE [LARGE SCALE GENOMIC DNA]</scope>
    <source>
        <strain evidence="5">KCTC 42742</strain>
    </source>
</reference>
<comment type="subcellular location">
    <subcellularLocation>
        <location evidence="1">Cell outer membrane</location>
    </subcellularLocation>
</comment>
<name>A0ABV7RKW0_9NEIS</name>
<dbReference type="Pfam" id="PF01389">
    <property type="entry name" value="OmpA_membrane"/>
    <property type="match status" value="1"/>
</dbReference>
<proteinExistence type="predicted"/>
<comment type="caution">
    <text evidence="4">The sequence shown here is derived from an EMBL/GenBank/DDBJ whole genome shotgun (WGS) entry which is preliminary data.</text>
</comment>
<evidence type="ECO:0000313" key="5">
    <source>
        <dbReference type="Proteomes" id="UP001595741"/>
    </source>
</evidence>
<feature type="domain" description="Outer membrane protein OmpA-like transmembrane" evidence="3">
    <location>
        <begin position="22"/>
        <end position="205"/>
    </location>
</feature>
<feature type="chain" id="PRO_5047499665" evidence="2">
    <location>
        <begin position="21"/>
        <end position="205"/>
    </location>
</feature>
<evidence type="ECO:0000256" key="2">
    <source>
        <dbReference type="SAM" id="SignalP"/>
    </source>
</evidence>
<keyword evidence="2" id="KW-0732">Signal</keyword>
<dbReference type="SUPFAM" id="SSF56925">
    <property type="entry name" value="OMPA-like"/>
    <property type="match status" value="1"/>
</dbReference>
<protein>
    <submittedName>
        <fullName evidence="4">Outer membrane beta-barrel protein</fullName>
    </submittedName>
</protein>
<dbReference type="InterPro" id="IPR011250">
    <property type="entry name" value="OMP/PagP_B-barrel"/>
</dbReference>
<dbReference type="InterPro" id="IPR000498">
    <property type="entry name" value="OmpA-like_TM_dom"/>
</dbReference>
<dbReference type="Gene3D" id="2.40.160.20">
    <property type="match status" value="1"/>
</dbReference>
<organism evidence="4 5">
    <name type="scientific">Vogesella facilis</name>
    <dbReference type="NCBI Taxonomy" id="1655232"/>
    <lineage>
        <taxon>Bacteria</taxon>
        <taxon>Pseudomonadati</taxon>
        <taxon>Pseudomonadota</taxon>
        <taxon>Betaproteobacteria</taxon>
        <taxon>Neisseriales</taxon>
        <taxon>Chromobacteriaceae</taxon>
        <taxon>Vogesella</taxon>
    </lineage>
</organism>
<evidence type="ECO:0000256" key="1">
    <source>
        <dbReference type="ARBA" id="ARBA00004442"/>
    </source>
</evidence>
<keyword evidence="5" id="KW-1185">Reference proteome</keyword>
<dbReference type="EMBL" id="JBHRXN010000031">
    <property type="protein sequence ID" value="MFC3533071.1"/>
    <property type="molecule type" value="Genomic_DNA"/>
</dbReference>
<sequence length="205" mass="21623">MNRNTLFALIVACSSTAAVAAAPGWYAGVAAGQAQTHFTGQGQLFYDAGAKVYDYSAAQKLYAGYAFSQSMSAELSVFKLGHSRFSGTSSAAPAQDRFGAKGLSLAAVAELPLNDQLALFGKLGAAVVTTNYTCVVNCSALQNNDHRGIYANYGVGARYALTPALSLRAEFERFDGMKYETGGGSGRAHFRSDTDFLSLGLQYGF</sequence>
<accession>A0ABV7RKW0</accession>